<evidence type="ECO:0000256" key="12">
    <source>
        <dbReference type="SAM" id="MobiDB-lite"/>
    </source>
</evidence>
<feature type="transmembrane region" description="Helical" evidence="13">
    <location>
        <begin position="454"/>
        <end position="476"/>
    </location>
</feature>
<gene>
    <name evidence="16" type="primary">mycP</name>
    <name evidence="16" type="ORF">ACFFH7_23690</name>
</gene>
<keyword evidence="4 10" id="KW-0645">Protease</keyword>
<dbReference type="Proteomes" id="UP001589810">
    <property type="component" value="Unassembled WGS sequence"/>
</dbReference>
<evidence type="ECO:0000256" key="13">
    <source>
        <dbReference type="SAM" id="Phobius"/>
    </source>
</evidence>
<dbReference type="InterPro" id="IPR036852">
    <property type="entry name" value="Peptidase_S8/S53_dom_sf"/>
</dbReference>
<evidence type="ECO:0000256" key="3">
    <source>
        <dbReference type="ARBA" id="ARBA00022475"/>
    </source>
</evidence>
<dbReference type="PROSITE" id="PS00136">
    <property type="entry name" value="SUBTILASE_ASP"/>
    <property type="match status" value="1"/>
</dbReference>
<evidence type="ECO:0000313" key="17">
    <source>
        <dbReference type="Proteomes" id="UP001589810"/>
    </source>
</evidence>
<feature type="active site" description="Charge relay system" evidence="10">
    <location>
        <position position="147"/>
    </location>
</feature>
<evidence type="ECO:0000256" key="14">
    <source>
        <dbReference type="SAM" id="SignalP"/>
    </source>
</evidence>
<protein>
    <submittedName>
        <fullName evidence="16">Type VII secretion-associated serine protease mycosin</fullName>
    </submittedName>
</protein>
<comment type="subcellular location">
    <subcellularLocation>
        <location evidence="1">Cell membrane</location>
        <topology evidence="1">Single-pass membrane protein</topology>
    </subcellularLocation>
</comment>
<reference evidence="16 17" key="1">
    <citation type="submission" date="2024-09" db="EMBL/GenBank/DDBJ databases">
        <authorList>
            <person name="Sun Q."/>
            <person name="Mori K."/>
        </authorList>
    </citation>
    <scope>NUCLEOTIDE SEQUENCE [LARGE SCALE GENOMIC DNA]</scope>
    <source>
        <strain evidence="16 17">TBRC 1432</strain>
    </source>
</reference>
<feature type="chain" id="PRO_5047499165" evidence="14">
    <location>
        <begin position="28"/>
        <end position="492"/>
    </location>
</feature>
<evidence type="ECO:0000256" key="11">
    <source>
        <dbReference type="RuleBase" id="RU003355"/>
    </source>
</evidence>
<keyword evidence="14" id="KW-0732">Signal</keyword>
<evidence type="ECO:0000256" key="4">
    <source>
        <dbReference type="ARBA" id="ARBA00022670"/>
    </source>
</evidence>
<evidence type="ECO:0000259" key="15">
    <source>
        <dbReference type="Pfam" id="PF00082"/>
    </source>
</evidence>
<dbReference type="Gene3D" id="3.40.50.200">
    <property type="entry name" value="Peptidase S8/S53 domain"/>
    <property type="match status" value="1"/>
</dbReference>
<dbReference type="InterPro" id="IPR023827">
    <property type="entry name" value="Peptidase_S8_Asp-AS"/>
</dbReference>
<dbReference type="SUPFAM" id="SSF52743">
    <property type="entry name" value="Subtilisin-like"/>
    <property type="match status" value="1"/>
</dbReference>
<dbReference type="InterPro" id="IPR022398">
    <property type="entry name" value="Peptidase_S8_His-AS"/>
</dbReference>
<name>A0ABV6MXE3_9PSEU</name>
<dbReference type="GO" id="GO:0008233">
    <property type="term" value="F:peptidase activity"/>
    <property type="evidence" value="ECO:0007669"/>
    <property type="project" value="UniProtKB-KW"/>
</dbReference>
<feature type="region of interest" description="Disordered" evidence="12">
    <location>
        <begin position="37"/>
        <end position="90"/>
    </location>
</feature>
<evidence type="ECO:0000256" key="5">
    <source>
        <dbReference type="ARBA" id="ARBA00022692"/>
    </source>
</evidence>
<keyword evidence="17" id="KW-1185">Reference proteome</keyword>
<evidence type="ECO:0000256" key="1">
    <source>
        <dbReference type="ARBA" id="ARBA00004162"/>
    </source>
</evidence>
<feature type="domain" description="Peptidase S8/S53" evidence="15">
    <location>
        <begin position="104"/>
        <end position="410"/>
    </location>
</feature>
<dbReference type="InterPro" id="IPR015500">
    <property type="entry name" value="Peptidase_S8_subtilisin-rel"/>
</dbReference>
<dbReference type="InterPro" id="IPR050131">
    <property type="entry name" value="Peptidase_S8_subtilisin-like"/>
</dbReference>
<evidence type="ECO:0000256" key="8">
    <source>
        <dbReference type="ARBA" id="ARBA00022989"/>
    </source>
</evidence>
<keyword evidence="9 13" id="KW-0472">Membrane</keyword>
<proteinExistence type="inferred from homology"/>
<keyword evidence="3" id="KW-1003">Cell membrane</keyword>
<dbReference type="EMBL" id="JBHLUD010000007">
    <property type="protein sequence ID" value="MFC0544530.1"/>
    <property type="molecule type" value="Genomic_DNA"/>
</dbReference>
<dbReference type="PROSITE" id="PS00137">
    <property type="entry name" value="SUBTILASE_HIS"/>
    <property type="match status" value="1"/>
</dbReference>
<dbReference type="Pfam" id="PF00082">
    <property type="entry name" value="Peptidase_S8"/>
    <property type="match status" value="1"/>
</dbReference>
<evidence type="ECO:0000256" key="10">
    <source>
        <dbReference type="PROSITE-ProRule" id="PRU01240"/>
    </source>
</evidence>
<feature type="active site" description="Charge relay system" evidence="10">
    <location>
        <position position="361"/>
    </location>
</feature>
<comment type="caution">
    <text evidence="16">The sequence shown here is derived from an EMBL/GenBank/DDBJ whole genome shotgun (WGS) entry which is preliminary data.</text>
</comment>
<feature type="active site" description="Charge relay system" evidence="10">
    <location>
        <position position="113"/>
    </location>
</feature>
<evidence type="ECO:0000313" key="16">
    <source>
        <dbReference type="EMBL" id="MFC0544530.1"/>
    </source>
</evidence>
<keyword evidence="5 13" id="KW-0812">Transmembrane</keyword>
<keyword evidence="6 10" id="KW-0378">Hydrolase</keyword>
<keyword evidence="7 10" id="KW-0720">Serine protease</keyword>
<evidence type="ECO:0000256" key="2">
    <source>
        <dbReference type="ARBA" id="ARBA00011073"/>
    </source>
</evidence>
<feature type="signal peptide" evidence="14">
    <location>
        <begin position="1"/>
        <end position="27"/>
    </location>
</feature>
<accession>A0ABV6MXE3</accession>
<dbReference type="PANTHER" id="PTHR43806">
    <property type="entry name" value="PEPTIDASE S8"/>
    <property type="match status" value="1"/>
</dbReference>
<evidence type="ECO:0000256" key="7">
    <source>
        <dbReference type="ARBA" id="ARBA00022825"/>
    </source>
</evidence>
<dbReference type="InterPro" id="IPR000209">
    <property type="entry name" value="Peptidase_S8/S53_dom"/>
</dbReference>
<comment type="similarity">
    <text evidence="2 10 11">Belongs to the peptidase S8 family.</text>
</comment>
<dbReference type="InterPro" id="IPR023834">
    <property type="entry name" value="T7SS_pept_S8A_mycosin"/>
</dbReference>
<dbReference type="RefSeq" id="WP_273936012.1">
    <property type="nucleotide sequence ID" value="NZ_CP097263.1"/>
</dbReference>
<sequence>MRITRTTALAATVLVGLLGPGLAPALAQDTVPAAGADAWAPPTLSGGGSPGNPTPDKSVGAPQGATFSEEQQCITSSGGGAQLKDPPNGQTWLRLDEAHQYAQGRNQIVAVIDTGVNQHDEFTGRLLPKVDYLGNISGVSKDDCDGHGTEVAGIIGADTTGTGVGFQGVAPKAQILPIRQSSPSIKVKTANSQASPSAGTPTSLAYAIVNAVEKHASVINISLSACLTLKMGQGDKTAQDLLQRAIHYAVHDKKVVIVAAAGNLEQQGGCNTQNDTPDPNRPKWIESPAWFSDDVMSVAAITTDSANKQTPGAPAPFTMWGPWVSVAGPGTGIITLDPGRSTGLANQETTSNGPQPLQGTSFAAPYVAGLAALVRERFPNLDAYQVMHRIEMTAQHPGTPSGRNNQVGYGMIDPVAALTAVIPGEPGSPAKAQAEQIKSDVGVAEVKSLSPMMWAMYGTIIGVVLLLITLFAVHAASRARRNHRPAPQRLRM</sequence>
<dbReference type="PROSITE" id="PS00138">
    <property type="entry name" value="SUBTILASE_SER"/>
    <property type="match status" value="1"/>
</dbReference>
<dbReference type="NCBIfam" id="TIGR03921">
    <property type="entry name" value="T7SS_mycosin"/>
    <property type="match status" value="1"/>
</dbReference>
<organism evidence="16 17">
    <name type="scientific">Kutzneria chonburiensis</name>
    <dbReference type="NCBI Taxonomy" id="1483604"/>
    <lineage>
        <taxon>Bacteria</taxon>
        <taxon>Bacillati</taxon>
        <taxon>Actinomycetota</taxon>
        <taxon>Actinomycetes</taxon>
        <taxon>Pseudonocardiales</taxon>
        <taxon>Pseudonocardiaceae</taxon>
        <taxon>Kutzneria</taxon>
    </lineage>
</organism>
<feature type="compositionally biased region" description="Polar residues" evidence="12">
    <location>
        <begin position="65"/>
        <end position="76"/>
    </location>
</feature>
<keyword evidence="8 13" id="KW-1133">Transmembrane helix</keyword>
<dbReference type="PANTHER" id="PTHR43806:SF11">
    <property type="entry name" value="CEREVISIN-RELATED"/>
    <property type="match status" value="1"/>
</dbReference>
<dbReference type="GO" id="GO:0006508">
    <property type="term" value="P:proteolysis"/>
    <property type="evidence" value="ECO:0007669"/>
    <property type="project" value="UniProtKB-KW"/>
</dbReference>
<dbReference type="PRINTS" id="PR00723">
    <property type="entry name" value="SUBTILISIN"/>
</dbReference>
<evidence type="ECO:0000256" key="9">
    <source>
        <dbReference type="ARBA" id="ARBA00023136"/>
    </source>
</evidence>
<evidence type="ECO:0000256" key="6">
    <source>
        <dbReference type="ARBA" id="ARBA00022801"/>
    </source>
</evidence>
<dbReference type="InterPro" id="IPR023828">
    <property type="entry name" value="Peptidase_S8_Ser-AS"/>
</dbReference>
<dbReference type="PROSITE" id="PS51892">
    <property type="entry name" value="SUBTILASE"/>
    <property type="match status" value="1"/>
</dbReference>